<dbReference type="Gene3D" id="2.60.120.260">
    <property type="entry name" value="Galactose-binding domain-like"/>
    <property type="match status" value="1"/>
</dbReference>
<gene>
    <name evidence="2" type="ORF">OP10G_2684</name>
</gene>
<dbReference type="InterPro" id="IPR011050">
    <property type="entry name" value="Pectin_lyase_fold/virulence"/>
</dbReference>
<dbReference type="SUPFAM" id="SSF51126">
    <property type="entry name" value="Pectin lyase-like"/>
    <property type="match status" value="2"/>
</dbReference>
<protein>
    <recommendedName>
        <fullName evidence="1">F5/8 type C domain-containing protein</fullName>
    </recommendedName>
</protein>
<keyword evidence="3" id="KW-1185">Reference proteome</keyword>
<dbReference type="Pfam" id="PF00754">
    <property type="entry name" value="F5_F8_type_C"/>
    <property type="match status" value="1"/>
</dbReference>
<dbReference type="InterPro" id="IPR008979">
    <property type="entry name" value="Galactose-bd-like_sf"/>
</dbReference>
<dbReference type="Proteomes" id="UP000027982">
    <property type="component" value="Chromosome"/>
</dbReference>
<dbReference type="AlphaFoldDB" id="A0A068NRW3"/>
<dbReference type="InterPro" id="IPR022441">
    <property type="entry name" value="Para_beta_helix_rpt-2"/>
</dbReference>
<dbReference type="NCBIfam" id="TIGR03804">
    <property type="entry name" value="para_beta_helix"/>
    <property type="match status" value="1"/>
</dbReference>
<dbReference type="PROSITE" id="PS50022">
    <property type="entry name" value="FA58C_3"/>
    <property type="match status" value="1"/>
</dbReference>
<dbReference type="Pfam" id="PF05048">
    <property type="entry name" value="NosD"/>
    <property type="match status" value="1"/>
</dbReference>
<dbReference type="HOGENOM" id="CLU_405846_0_0_0"/>
<name>A0A068NRW3_FIMGI</name>
<dbReference type="STRING" id="661478.OP10G_2684"/>
<evidence type="ECO:0000313" key="2">
    <source>
        <dbReference type="EMBL" id="AIE86052.1"/>
    </source>
</evidence>
<dbReference type="InterPro" id="IPR012334">
    <property type="entry name" value="Pectin_lyas_fold"/>
</dbReference>
<dbReference type="InterPro" id="IPR006626">
    <property type="entry name" value="PbH1"/>
</dbReference>
<dbReference type="SMART" id="SM00710">
    <property type="entry name" value="PbH1"/>
    <property type="match status" value="9"/>
</dbReference>
<dbReference type="Pfam" id="PF13229">
    <property type="entry name" value="Beta_helix"/>
    <property type="match status" value="1"/>
</dbReference>
<dbReference type="EMBL" id="CP007139">
    <property type="protein sequence ID" value="AIE86052.1"/>
    <property type="molecule type" value="Genomic_DNA"/>
</dbReference>
<evidence type="ECO:0000313" key="3">
    <source>
        <dbReference type="Proteomes" id="UP000027982"/>
    </source>
</evidence>
<dbReference type="SUPFAM" id="SSF49785">
    <property type="entry name" value="Galactose-binding domain-like"/>
    <property type="match status" value="1"/>
</dbReference>
<accession>A0A068NRW3</accession>
<reference evidence="2 3" key="1">
    <citation type="journal article" date="2014" name="PLoS ONE">
        <title>The first complete genome sequence of the class fimbriimonadia in the phylum armatimonadetes.</title>
        <authorList>
            <person name="Hu Z.Y."/>
            <person name="Wang Y.Z."/>
            <person name="Im W.T."/>
            <person name="Wang S.Y."/>
            <person name="Zhao G.P."/>
            <person name="Zheng H.J."/>
            <person name="Quan Z.X."/>
        </authorList>
    </citation>
    <scope>NUCLEOTIDE SEQUENCE [LARGE SCALE GENOMIC DNA]</scope>
    <source>
        <strain evidence="2">Gsoil 348</strain>
    </source>
</reference>
<evidence type="ECO:0000259" key="1">
    <source>
        <dbReference type="PROSITE" id="PS50022"/>
    </source>
</evidence>
<dbReference type="InterPro" id="IPR007742">
    <property type="entry name" value="NosD_dom"/>
</dbReference>
<feature type="domain" description="F5/8 type C" evidence="1">
    <location>
        <begin position="527"/>
        <end position="675"/>
    </location>
</feature>
<sequence>MPSMIPAILMLVGQTGTGLPHEVTKSTQFKAGTYRLTQPIVVSGVNVVLDGGGATLLGNGAGVGIQIQKGSNVTVKNLKIKGFRWGLVAEGSAGLKLISVDSSGNQNYPEAAAGKVVMDMEGGKEPDYGGGILLRGVSGGLLQGIHAHGQWNGLTLSGCTTTVVERSDFSKNDDTGIHLWASSDNEIRDCRITWIGIGMAKNGSFAHKGGDQAGILLEHDSSRNKVLRNNLVHCVGDGVFLRANELAPVPAAEAKKQGAASVGDNPVLLPTHPSNDNLFQENDASFAEDANSFESDFCSGNQFIKNVAAYSNYGFWLGFSRNATVRGNLVVGNKTRGLQLDNGWANVVEGNTFIRDYGSPTAMYFSDEEANATHPNHGAQNRSGDIRIFDNVFIGHARPFHFINSSPATVQSNTWIYSGALEPTITEDAIAEVTGTRPLFIGNGAEKHTGPDFIPSLGNAASVPSMFDTVGGVSILRLEPKAKSAIVEASLTGVFDGEEFELGRLEGPGRLCFPSRPARFIRVRGAAASPSAFLALFGDQSLAKAHATTSSSGRKLSDFAVDGDWDTPELSWRPDEKIGENLQVDLHRPCLVDGFAIASNVVNPHDFWSKFHIEVSESGLFSGEEKTVLTEADWDHRPGPVRVYRIPPIRARFVRIVGDVAQKWVQLQEFGVYGTEE</sequence>
<dbReference type="InterPro" id="IPR000421">
    <property type="entry name" value="FA58C"/>
</dbReference>
<dbReference type="InterPro" id="IPR039448">
    <property type="entry name" value="Beta_helix"/>
</dbReference>
<dbReference type="Gene3D" id="2.160.20.10">
    <property type="entry name" value="Single-stranded right-handed beta-helix, Pectin lyase-like"/>
    <property type="match status" value="2"/>
</dbReference>
<dbReference type="KEGG" id="fgi:OP10G_2684"/>
<dbReference type="eggNOG" id="COG3420">
    <property type="taxonomic scope" value="Bacteria"/>
</dbReference>
<organism evidence="2 3">
    <name type="scientific">Fimbriimonas ginsengisoli Gsoil 348</name>
    <dbReference type="NCBI Taxonomy" id="661478"/>
    <lineage>
        <taxon>Bacteria</taxon>
        <taxon>Bacillati</taxon>
        <taxon>Armatimonadota</taxon>
        <taxon>Fimbriimonadia</taxon>
        <taxon>Fimbriimonadales</taxon>
        <taxon>Fimbriimonadaceae</taxon>
        <taxon>Fimbriimonas</taxon>
    </lineage>
</organism>
<proteinExistence type="predicted"/>